<dbReference type="Proteomes" id="UP001300502">
    <property type="component" value="Unassembled WGS sequence"/>
</dbReference>
<keyword evidence="3 9" id="KW-0808">Transferase</keyword>
<evidence type="ECO:0000256" key="9">
    <source>
        <dbReference type="PIRNR" id="PIRNR000439"/>
    </source>
</evidence>
<evidence type="ECO:0000256" key="4">
    <source>
        <dbReference type="ARBA" id="ARBA00022692"/>
    </source>
</evidence>
<feature type="transmembrane region" description="Helical" evidence="12">
    <location>
        <begin position="319"/>
        <end position="338"/>
    </location>
</feature>
<gene>
    <name evidence="13" type="ORF">GAYE_SCF03G2232</name>
</gene>
<feature type="transmembrane region" description="Helical" evidence="12">
    <location>
        <begin position="129"/>
        <end position="149"/>
    </location>
</feature>
<evidence type="ECO:0000256" key="3">
    <source>
        <dbReference type="ARBA" id="ARBA00022679"/>
    </source>
</evidence>
<keyword evidence="4 12" id="KW-0812">Transmembrane</keyword>
<proteinExistence type="inferred from homology"/>
<dbReference type="PIRSF" id="PIRSF000439">
    <property type="entry name" value="Oat_ACAT_DAG_ARE"/>
    <property type="match status" value="1"/>
</dbReference>
<evidence type="ECO:0000256" key="6">
    <source>
        <dbReference type="ARBA" id="ARBA00022989"/>
    </source>
</evidence>
<evidence type="ECO:0000256" key="5">
    <source>
        <dbReference type="ARBA" id="ARBA00022824"/>
    </source>
</evidence>
<organism evidence="13 14">
    <name type="scientific">Galdieria yellowstonensis</name>
    <dbReference type="NCBI Taxonomy" id="3028027"/>
    <lineage>
        <taxon>Eukaryota</taxon>
        <taxon>Rhodophyta</taxon>
        <taxon>Bangiophyceae</taxon>
        <taxon>Galdieriales</taxon>
        <taxon>Galdieriaceae</taxon>
        <taxon>Galdieria</taxon>
    </lineage>
</organism>
<feature type="transmembrane region" description="Helical" evidence="12">
    <location>
        <begin position="446"/>
        <end position="464"/>
    </location>
</feature>
<feature type="compositionally biased region" description="Basic and acidic residues" evidence="11">
    <location>
        <begin position="14"/>
        <end position="35"/>
    </location>
</feature>
<dbReference type="GO" id="GO:0005789">
    <property type="term" value="C:endoplasmic reticulum membrane"/>
    <property type="evidence" value="ECO:0007669"/>
    <property type="project" value="UniProtKB-SubCell"/>
</dbReference>
<accession>A0AAV9IAE1</accession>
<evidence type="ECO:0000256" key="12">
    <source>
        <dbReference type="SAM" id="Phobius"/>
    </source>
</evidence>
<evidence type="ECO:0000256" key="10">
    <source>
        <dbReference type="PIRSR" id="PIRSR000439-1"/>
    </source>
</evidence>
<evidence type="ECO:0000313" key="14">
    <source>
        <dbReference type="Proteomes" id="UP001300502"/>
    </source>
</evidence>
<sequence length="479" mass="56309">MSPQRGAKNQRSPKRTDYSKLDDDKAKEKQDKVETDTDQSVYTVSRPSIYPSGAHAPTVRKAPLEENRDILPELKSHNLEGLYNLSFFLLIFTLGYNVIRNIREKGWQADIRLLLCPEVFRDIRFVSTAYASLALYCYTTFLIVKFAVWWQKWDFLSSLLYWSSQAGLYVVLTLKMYSRPLSPIFGCMLAMGVLVFSLKMHSYYATNMLLLQEFRLAKKSRGNLKKVDNNRNVNQSCFPYSVNLKNFSYFLLAAPTLVYETSYPRTSSIRVRYILSNLMQLAICFLIQFFLLCQLMLPVLKRDSGSLLFDFMKLAIPSIFFWLLGFYALFHCWLNAWAELWRFGDRGFYRDWWNSTTLDSFWSKWNVPVHEWCLRHIFVESMHKYHVNRTSATAATFLVSAILHEFIFIVSFKTIRPFMFFGILFQVPLIRLSQTAVISGHRRGNLLVWLNLFMGHPLIELFYFRTFFQAHHSLFCVRN</sequence>
<name>A0AAV9IAE1_9RHOD</name>
<keyword evidence="6 12" id="KW-1133">Transmembrane helix</keyword>
<dbReference type="GO" id="GO:0008374">
    <property type="term" value="F:O-acyltransferase activity"/>
    <property type="evidence" value="ECO:0007669"/>
    <property type="project" value="InterPro"/>
</dbReference>
<evidence type="ECO:0000256" key="8">
    <source>
        <dbReference type="ARBA" id="ARBA00023315"/>
    </source>
</evidence>
<feature type="region of interest" description="Disordered" evidence="11">
    <location>
        <begin position="1"/>
        <end position="40"/>
    </location>
</feature>
<feature type="compositionally biased region" description="Polar residues" evidence="11">
    <location>
        <begin position="1"/>
        <end position="10"/>
    </location>
</feature>
<reference evidence="13 14" key="1">
    <citation type="submission" date="2022-07" db="EMBL/GenBank/DDBJ databases">
        <title>Genome-wide signatures of adaptation to extreme environments.</title>
        <authorList>
            <person name="Cho C.H."/>
            <person name="Yoon H.S."/>
        </authorList>
    </citation>
    <scope>NUCLEOTIDE SEQUENCE [LARGE SCALE GENOMIC DNA]</scope>
    <source>
        <strain evidence="13 14">108.79 E11</strain>
    </source>
</reference>
<evidence type="ECO:0000313" key="13">
    <source>
        <dbReference type="EMBL" id="KAK4524332.1"/>
    </source>
</evidence>
<comment type="subcellular location">
    <subcellularLocation>
        <location evidence="1 9">Endoplasmic reticulum membrane</location>
        <topology evidence="1 9">Multi-pass membrane protein</topology>
    </subcellularLocation>
</comment>
<feature type="active site" evidence="10">
    <location>
        <position position="404"/>
    </location>
</feature>
<evidence type="ECO:0000256" key="2">
    <source>
        <dbReference type="ARBA" id="ARBA00009010"/>
    </source>
</evidence>
<dbReference type="AlphaFoldDB" id="A0AAV9IAE1"/>
<evidence type="ECO:0000256" key="1">
    <source>
        <dbReference type="ARBA" id="ARBA00004477"/>
    </source>
</evidence>
<evidence type="ECO:0000256" key="7">
    <source>
        <dbReference type="ARBA" id="ARBA00023136"/>
    </source>
</evidence>
<keyword evidence="7 9" id="KW-0472">Membrane</keyword>
<dbReference type="InterPro" id="IPR014371">
    <property type="entry name" value="Oat_ACAT_DAG_ARE"/>
</dbReference>
<comment type="similarity">
    <text evidence="2 9">Belongs to the membrane-bound acyltransferase family. Sterol o-acyltransferase subfamily.</text>
</comment>
<comment type="caution">
    <text evidence="13">The sequence shown here is derived from an EMBL/GenBank/DDBJ whole genome shotgun (WGS) entry which is preliminary data.</text>
</comment>
<dbReference type="EMBL" id="JANCYU010000023">
    <property type="protein sequence ID" value="KAK4524332.1"/>
    <property type="molecule type" value="Genomic_DNA"/>
</dbReference>
<keyword evidence="8 9" id="KW-0012">Acyltransferase</keyword>
<evidence type="ECO:0000256" key="11">
    <source>
        <dbReference type="SAM" id="MobiDB-lite"/>
    </source>
</evidence>
<keyword evidence="14" id="KW-1185">Reference proteome</keyword>
<dbReference type="PANTHER" id="PTHR10408">
    <property type="entry name" value="STEROL O-ACYLTRANSFERASE"/>
    <property type="match status" value="1"/>
</dbReference>
<dbReference type="InterPro" id="IPR004299">
    <property type="entry name" value="MBOAT_fam"/>
</dbReference>
<keyword evidence="5 9" id="KW-0256">Endoplasmic reticulum</keyword>
<feature type="transmembrane region" description="Helical" evidence="12">
    <location>
        <begin position="81"/>
        <end position="99"/>
    </location>
</feature>
<feature type="transmembrane region" description="Helical" evidence="12">
    <location>
        <begin position="418"/>
        <end position="439"/>
    </location>
</feature>
<feature type="transmembrane region" description="Helical" evidence="12">
    <location>
        <begin position="278"/>
        <end position="299"/>
    </location>
</feature>
<feature type="transmembrane region" description="Helical" evidence="12">
    <location>
        <begin position="184"/>
        <end position="204"/>
    </location>
</feature>
<dbReference type="Pfam" id="PF03062">
    <property type="entry name" value="MBOAT"/>
    <property type="match status" value="1"/>
</dbReference>
<protein>
    <recommendedName>
        <fullName evidence="9">O-acyltransferase</fullName>
    </recommendedName>
</protein>
<feature type="transmembrane region" description="Helical" evidence="12">
    <location>
        <begin position="392"/>
        <end position="412"/>
    </location>
</feature>